<name>A0A420DR72_9RHOB</name>
<keyword evidence="1" id="KW-0812">Transmembrane</keyword>
<protein>
    <submittedName>
        <fullName evidence="3">ElaB/YqjD/DUF883 family membrane-anchored ribosome-binding protein</fullName>
    </submittedName>
</protein>
<dbReference type="GO" id="GO:0043022">
    <property type="term" value="F:ribosome binding"/>
    <property type="evidence" value="ECO:0007669"/>
    <property type="project" value="InterPro"/>
</dbReference>
<evidence type="ECO:0000259" key="2">
    <source>
        <dbReference type="Pfam" id="PF19029"/>
    </source>
</evidence>
<evidence type="ECO:0000313" key="4">
    <source>
        <dbReference type="Proteomes" id="UP000284407"/>
    </source>
</evidence>
<organism evidence="3 4">
    <name type="scientific">Sulfitobacter guttiformis</name>
    <dbReference type="NCBI Taxonomy" id="74349"/>
    <lineage>
        <taxon>Bacteria</taxon>
        <taxon>Pseudomonadati</taxon>
        <taxon>Pseudomonadota</taxon>
        <taxon>Alphaproteobacteria</taxon>
        <taxon>Rhodobacterales</taxon>
        <taxon>Roseobacteraceae</taxon>
        <taxon>Sulfitobacter</taxon>
    </lineage>
</organism>
<sequence>MSKITADLKSIASKDVTVDDLAAQIGTLKNDLATLTQKLSEFGVSKAESASHAAQAKASELKSAGQEKALEAQLHAEDFVRNQPAASLGIAAGLGFLIGMITARR</sequence>
<dbReference type="InterPro" id="IPR010279">
    <property type="entry name" value="YqjD/ElaB"/>
</dbReference>
<keyword evidence="1" id="KW-1133">Transmembrane helix</keyword>
<dbReference type="EMBL" id="RAQK01000001">
    <property type="protein sequence ID" value="RKE96776.1"/>
    <property type="molecule type" value="Genomic_DNA"/>
</dbReference>
<dbReference type="Pfam" id="PF19029">
    <property type="entry name" value="DUF883_C"/>
    <property type="match status" value="1"/>
</dbReference>
<proteinExistence type="predicted"/>
<evidence type="ECO:0000256" key="1">
    <source>
        <dbReference type="SAM" id="Phobius"/>
    </source>
</evidence>
<accession>A0A420DR72</accession>
<comment type="caution">
    <text evidence="3">The sequence shown here is derived from an EMBL/GenBank/DDBJ whole genome shotgun (WGS) entry which is preliminary data.</text>
</comment>
<dbReference type="AlphaFoldDB" id="A0A420DR72"/>
<keyword evidence="1" id="KW-0472">Membrane</keyword>
<keyword evidence="4" id="KW-1185">Reference proteome</keyword>
<dbReference type="RefSeq" id="WP_025063709.1">
    <property type="nucleotide sequence ID" value="NZ_RAQK01000001.1"/>
</dbReference>
<feature type="transmembrane region" description="Helical" evidence="1">
    <location>
        <begin position="85"/>
        <end position="103"/>
    </location>
</feature>
<reference evidence="3 4" key="1">
    <citation type="submission" date="2018-09" db="EMBL/GenBank/DDBJ databases">
        <title>Genomic Encyclopedia of Archaeal and Bacterial Type Strains, Phase II (KMG-II): from individual species to whole genera.</title>
        <authorList>
            <person name="Goeker M."/>
        </authorList>
    </citation>
    <scope>NUCLEOTIDE SEQUENCE [LARGE SCALE GENOMIC DNA]</scope>
    <source>
        <strain evidence="3 4">DSM 11458</strain>
    </source>
</reference>
<dbReference type="InterPro" id="IPR043605">
    <property type="entry name" value="DUF883_C"/>
</dbReference>
<dbReference type="PANTHER" id="PTHR35893:SF3">
    <property type="entry name" value="INNER MEMBRANE PROTEIN"/>
    <property type="match status" value="1"/>
</dbReference>
<dbReference type="STRING" id="1443111.Z949_3358"/>
<feature type="domain" description="DUF883" evidence="2">
    <location>
        <begin position="76"/>
        <end position="105"/>
    </location>
</feature>
<evidence type="ECO:0000313" key="3">
    <source>
        <dbReference type="EMBL" id="RKE96776.1"/>
    </source>
</evidence>
<dbReference type="Proteomes" id="UP000284407">
    <property type="component" value="Unassembled WGS sequence"/>
</dbReference>
<gene>
    <name evidence="3" type="ORF">C8N30_1346</name>
</gene>
<dbReference type="PANTHER" id="PTHR35893">
    <property type="entry name" value="INNER MEMBRANE PROTEIN-RELATED"/>
    <property type="match status" value="1"/>
</dbReference>